<dbReference type="InterPro" id="IPR040855">
    <property type="entry name" value="ORC_WH_C"/>
</dbReference>
<keyword evidence="5" id="KW-0539">Nucleus</keyword>
<dbReference type="GO" id="GO:0031261">
    <property type="term" value="C:DNA replication preinitiation complex"/>
    <property type="evidence" value="ECO:0000318"/>
    <property type="project" value="GO_Central"/>
</dbReference>
<accession>A0A1Y1I369</accession>
<comment type="similarity">
    <text evidence="2">Belongs to the ORC3 family.</text>
</comment>
<feature type="compositionally biased region" description="Low complexity" evidence="6">
    <location>
        <begin position="548"/>
        <end position="570"/>
    </location>
</feature>
<feature type="compositionally biased region" description="Basic residues" evidence="6">
    <location>
        <begin position="908"/>
        <end position="918"/>
    </location>
</feature>
<keyword evidence="4" id="KW-0238">DNA-binding</keyword>
<evidence type="ECO:0000256" key="6">
    <source>
        <dbReference type="SAM" id="MobiDB-lite"/>
    </source>
</evidence>
<dbReference type="PANTHER" id="PTHR12748">
    <property type="entry name" value="ORIGIN RECOGNITION COMPLEX SUBUNIT 3"/>
    <property type="match status" value="1"/>
</dbReference>
<dbReference type="GO" id="GO:0005664">
    <property type="term" value="C:nuclear origin of replication recognition complex"/>
    <property type="evidence" value="ECO:0000318"/>
    <property type="project" value="GO_Central"/>
</dbReference>
<feature type="compositionally biased region" description="Basic and acidic residues" evidence="6">
    <location>
        <begin position="634"/>
        <end position="654"/>
    </location>
</feature>
<feature type="compositionally biased region" description="Basic and acidic residues" evidence="6">
    <location>
        <begin position="598"/>
        <end position="607"/>
    </location>
</feature>
<keyword evidence="3" id="KW-0235">DNA replication</keyword>
<evidence type="ECO:0000256" key="2">
    <source>
        <dbReference type="ARBA" id="ARBA00010977"/>
    </source>
</evidence>
<name>A0A1Y1I369_KLENI</name>
<dbReference type="GO" id="GO:0005656">
    <property type="term" value="C:nuclear pre-replicative complex"/>
    <property type="evidence" value="ECO:0000318"/>
    <property type="project" value="GO_Central"/>
</dbReference>
<dbReference type="OMA" id="AEIQQPC"/>
<dbReference type="InterPro" id="IPR027417">
    <property type="entry name" value="P-loop_NTPase"/>
</dbReference>
<protein>
    <submittedName>
        <fullName evidence="9">Uncharacterized protein</fullName>
    </submittedName>
</protein>
<dbReference type="Pfam" id="PF07034">
    <property type="entry name" value="ORC3_N"/>
    <property type="match status" value="1"/>
</dbReference>
<feature type="region of interest" description="Disordered" evidence="6">
    <location>
        <begin position="878"/>
        <end position="933"/>
    </location>
</feature>
<evidence type="ECO:0000259" key="8">
    <source>
        <dbReference type="Pfam" id="PF18137"/>
    </source>
</evidence>
<dbReference type="InterPro" id="IPR020795">
    <property type="entry name" value="ORC3"/>
</dbReference>
<evidence type="ECO:0000256" key="3">
    <source>
        <dbReference type="ARBA" id="ARBA00022705"/>
    </source>
</evidence>
<dbReference type="PANTHER" id="PTHR12748:SF0">
    <property type="entry name" value="ORIGIN RECOGNITION COMPLEX SUBUNIT 3"/>
    <property type="match status" value="1"/>
</dbReference>
<dbReference type="Pfam" id="PF18137">
    <property type="entry name" value="WHD_ORC"/>
    <property type="match status" value="1"/>
</dbReference>
<evidence type="ECO:0000259" key="7">
    <source>
        <dbReference type="Pfam" id="PF07034"/>
    </source>
</evidence>
<evidence type="ECO:0000256" key="1">
    <source>
        <dbReference type="ARBA" id="ARBA00004123"/>
    </source>
</evidence>
<proteinExistence type="inferred from homology"/>
<dbReference type="EMBL" id="DF237105">
    <property type="protein sequence ID" value="GAQ83631.1"/>
    <property type="molecule type" value="Genomic_DNA"/>
</dbReference>
<keyword evidence="10" id="KW-1185">Reference proteome</keyword>
<evidence type="ECO:0000313" key="10">
    <source>
        <dbReference type="Proteomes" id="UP000054558"/>
    </source>
</evidence>
<dbReference type="InterPro" id="IPR045667">
    <property type="entry name" value="ORC3_N"/>
</dbReference>
<dbReference type="STRING" id="105231.A0A1Y1I369"/>
<feature type="compositionally biased region" description="Low complexity" evidence="6">
    <location>
        <begin position="624"/>
        <end position="633"/>
    </location>
</feature>
<sequence length="980" mass="105197">MGDESKDEEDNFLTIQECFILHNAEPRGKGPAADDTAPEQAWGEADYRIGTYNEAWQRVSANVQAELDKLHQPFYQSVADRLSCIHYDSQLSYGPPSNQQGESTPPQLDPDALAALRPFQTLHSRLYTGLLLLGGVTPSDHSGTISELAGYLRERGLHVAYMSMAGGVRRGANEALKGLVKQLVGVELEAADVDALRAWHRQAANGDQPIVILLEDPEAADPTTLEQLVLILSEWRSELPIFLLLSATAATSLQLLLTPAALSLLRTEVFPTPPPANRLHAVVTALFFDHDLGFALSPPVLEWLYTQYFTQHATVGSLLGGARAALLQRCGSQKLASLDRFGGDRPALEKALRGMPVAELRAAARVSAGQAESSSKALVGRLSDALNNAWQRRRDMAAAVQFLYLACQATNFAQVALPQLHRWSARPSFFDDVTRHVSTAPSPLTLFDSAGVAEPEPEAIKGQGRRLVGMVTRGIREMSNEGAQRLVEEWREACRSDTEFLRQVQSELAEVSASWDSPESAPVGEPSRSDTNGGHEPAPKSPTEKEVGAAGAARDGAGAGAEEASGSQRARGGVEPALRSSPRRIIGAAGAARMSRSLGDKKREKAEGPSTNGGDGSGVRSSPRRVVGAAGAARQERVRETHNGGNGRNDDSRGGEAPLRSSPRRIVGAAGAARQEKANETQGGLNGATDHAGGVGIAVRSSPRRVAGAAVAARGGAVVGEKRKANGGRLSEDAERMQMMHRGQSAAEKRRKALSAPVVAKDPGDPRKDKLGTLLRRMVERFIAASQPAPLDELLRFDDVSALEQALSPPLRGLVQQALTSTRTLLPCDCCSAEGETGPTLHDTCTAYRLCAKFGDHVSITAWYEAFASVVGGPSAVTDSDHAMDPPPESSAKVPPHPTEREFPLQKVRGRGKPRKRLLPQEKEADGKWNGGEREAARAFTEEERATLQARFFQATAELQFLGLIRPSPRRSEHVQKVTC</sequence>
<evidence type="ECO:0000256" key="4">
    <source>
        <dbReference type="ARBA" id="ARBA00023125"/>
    </source>
</evidence>
<dbReference type="AlphaFoldDB" id="A0A1Y1I369"/>
<evidence type="ECO:0000256" key="5">
    <source>
        <dbReference type="ARBA" id="ARBA00023242"/>
    </source>
</evidence>
<feature type="compositionally biased region" description="Low complexity" evidence="6">
    <location>
        <begin position="583"/>
        <end position="593"/>
    </location>
</feature>
<dbReference type="SUPFAM" id="SSF52540">
    <property type="entry name" value="P-loop containing nucleoside triphosphate hydrolases"/>
    <property type="match status" value="1"/>
</dbReference>
<organism evidence="9 10">
    <name type="scientific">Klebsormidium nitens</name>
    <name type="common">Green alga</name>
    <name type="synonym">Ulothrix nitens</name>
    <dbReference type="NCBI Taxonomy" id="105231"/>
    <lineage>
        <taxon>Eukaryota</taxon>
        <taxon>Viridiplantae</taxon>
        <taxon>Streptophyta</taxon>
        <taxon>Klebsormidiophyceae</taxon>
        <taxon>Klebsormidiales</taxon>
        <taxon>Klebsormidiaceae</taxon>
        <taxon>Klebsormidium</taxon>
    </lineage>
</organism>
<feature type="region of interest" description="Disordered" evidence="6">
    <location>
        <begin position="510"/>
        <end position="695"/>
    </location>
</feature>
<reference evidence="9 10" key="1">
    <citation type="journal article" date="2014" name="Nat. Commun.">
        <title>Klebsormidium flaccidum genome reveals primary factors for plant terrestrial adaptation.</title>
        <authorList>
            <person name="Hori K."/>
            <person name="Maruyama F."/>
            <person name="Fujisawa T."/>
            <person name="Togashi T."/>
            <person name="Yamamoto N."/>
            <person name="Seo M."/>
            <person name="Sato S."/>
            <person name="Yamada T."/>
            <person name="Mori H."/>
            <person name="Tajima N."/>
            <person name="Moriyama T."/>
            <person name="Ikeuchi M."/>
            <person name="Watanabe M."/>
            <person name="Wada H."/>
            <person name="Kobayashi K."/>
            <person name="Saito M."/>
            <person name="Masuda T."/>
            <person name="Sasaki-Sekimoto Y."/>
            <person name="Mashiguchi K."/>
            <person name="Awai K."/>
            <person name="Shimojima M."/>
            <person name="Masuda S."/>
            <person name="Iwai M."/>
            <person name="Nobusawa T."/>
            <person name="Narise T."/>
            <person name="Kondo S."/>
            <person name="Saito H."/>
            <person name="Sato R."/>
            <person name="Murakawa M."/>
            <person name="Ihara Y."/>
            <person name="Oshima-Yamada Y."/>
            <person name="Ohtaka K."/>
            <person name="Satoh M."/>
            <person name="Sonobe K."/>
            <person name="Ishii M."/>
            <person name="Ohtani R."/>
            <person name="Kanamori-Sato M."/>
            <person name="Honoki R."/>
            <person name="Miyazaki D."/>
            <person name="Mochizuki H."/>
            <person name="Umetsu J."/>
            <person name="Higashi K."/>
            <person name="Shibata D."/>
            <person name="Kamiya Y."/>
            <person name="Sato N."/>
            <person name="Nakamura Y."/>
            <person name="Tabata S."/>
            <person name="Ida S."/>
            <person name="Kurokawa K."/>
            <person name="Ohta H."/>
        </authorList>
    </citation>
    <scope>NUCLEOTIDE SEQUENCE [LARGE SCALE GENOMIC DNA]</scope>
    <source>
        <strain evidence="9 10">NIES-2285</strain>
    </source>
</reference>
<feature type="domain" description="Origin recognition complex subunit 3 N-terminal" evidence="7">
    <location>
        <begin position="44"/>
        <end position="317"/>
    </location>
</feature>
<feature type="compositionally biased region" description="Basic and acidic residues" evidence="6">
    <location>
        <begin position="919"/>
        <end position="933"/>
    </location>
</feature>
<gene>
    <name evidence="9" type="ORF">KFL_001560010</name>
</gene>
<evidence type="ECO:0000313" key="9">
    <source>
        <dbReference type="EMBL" id="GAQ83631.1"/>
    </source>
</evidence>
<feature type="domain" description="Origin recognition complex subunit 3 winged helix C-terminal" evidence="8">
    <location>
        <begin position="812"/>
        <end position="979"/>
    </location>
</feature>
<comment type="subcellular location">
    <subcellularLocation>
        <location evidence="1">Nucleus</location>
    </subcellularLocation>
</comment>
<dbReference type="GO" id="GO:0003688">
    <property type="term" value="F:DNA replication origin binding"/>
    <property type="evidence" value="ECO:0000318"/>
    <property type="project" value="GO_Central"/>
</dbReference>
<dbReference type="OrthoDB" id="10265211at2759"/>
<dbReference type="GO" id="GO:0006270">
    <property type="term" value="P:DNA replication initiation"/>
    <property type="evidence" value="ECO:0000318"/>
    <property type="project" value="GO_Central"/>
</dbReference>
<dbReference type="Proteomes" id="UP000054558">
    <property type="component" value="Unassembled WGS sequence"/>
</dbReference>